<keyword evidence="2" id="KW-1185">Reference proteome</keyword>
<proteinExistence type="predicted"/>
<evidence type="ECO:0000313" key="2">
    <source>
        <dbReference type="Proteomes" id="UP000314294"/>
    </source>
</evidence>
<accession>A0A4Z2HXB5</accession>
<name>A0A4Z2HXB5_9TELE</name>
<organism evidence="1 2">
    <name type="scientific">Liparis tanakae</name>
    <name type="common">Tanaka's snailfish</name>
    <dbReference type="NCBI Taxonomy" id="230148"/>
    <lineage>
        <taxon>Eukaryota</taxon>
        <taxon>Metazoa</taxon>
        <taxon>Chordata</taxon>
        <taxon>Craniata</taxon>
        <taxon>Vertebrata</taxon>
        <taxon>Euteleostomi</taxon>
        <taxon>Actinopterygii</taxon>
        <taxon>Neopterygii</taxon>
        <taxon>Teleostei</taxon>
        <taxon>Neoteleostei</taxon>
        <taxon>Acanthomorphata</taxon>
        <taxon>Eupercaria</taxon>
        <taxon>Perciformes</taxon>
        <taxon>Cottioidei</taxon>
        <taxon>Cottales</taxon>
        <taxon>Liparidae</taxon>
        <taxon>Liparis</taxon>
    </lineage>
</organism>
<dbReference type="EMBL" id="SRLO01000162">
    <property type="protein sequence ID" value="TNN70489.1"/>
    <property type="molecule type" value="Genomic_DNA"/>
</dbReference>
<reference evidence="1 2" key="1">
    <citation type="submission" date="2019-03" db="EMBL/GenBank/DDBJ databases">
        <title>First draft genome of Liparis tanakae, snailfish: a comprehensive survey of snailfish specific genes.</title>
        <authorList>
            <person name="Kim W."/>
            <person name="Song I."/>
            <person name="Jeong J.-H."/>
            <person name="Kim D."/>
            <person name="Kim S."/>
            <person name="Ryu S."/>
            <person name="Song J.Y."/>
            <person name="Lee S.K."/>
        </authorList>
    </citation>
    <scope>NUCLEOTIDE SEQUENCE [LARGE SCALE GENOMIC DNA]</scope>
    <source>
        <tissue evidence="1">Muscle</tissue>
    </source>
</reference>
<protein>
    <submittedName>
        <fullName evidence="1">Uncharacterized protein</fullName>
    </submittedName>
</protein>
<dbReference type="AlphaFoldDB" id="A0A4Z2HXB5"/>
<sequence>MLIGEKVVLLVIPVPIAQHLDKSVPSVLLVICDPGYPGPSIQVPPAAGEIRKHLWRCPVSVARVSCEELPVSSSYGGLDSCIPNAISFLQGATACVVIQRVNIVEDLQPRAVDEPQTPDAALPVADTIAAYFLRATFSSPRYG</sequence>
<comment type="caution">
    <text evidence="1">The sequence shown here is derived from an EMBL/GenBank/DDBJ whole genome shotgun (WGS) entry which is preliminary data.</text>
</comment>
<evidence type="ECO:0000313" key="1">
    <source>
        <dbReference type="EMBL" id="TNN70489.1"/>
    </source>
</evidence>
<dbReference type="Proteomes" id="UP000314294">
    <property type="component" value="Unassembled WGS sequence"/>
</dbReference>
<gene>
    <name evidence="1" type="ORF">EYF80_019224</name>
</gene>